<reference evidence="2" key="1">
    <citation type="submission" date="2017-08" db="EMBL/GenBank/DDBJ databases">
        <authorList>
            <person name="Polle J.E."/>
            <person name="Barry K."/>
            <person name="Cushman J."/>
            <person name="Schmutz J."/>
            <person name="Tran D."/>
            <person name="Hathwaick L.T."/>
            <person name="Yim W.C."/>
            <person name="Jenkins J."/>
            <person name="Mckie-Krisberg Z.M."/>
            <person name="Prochnik S."/>
            <person name="Lindquist E."/>
            <person name="Dockter R.B."/>
            <person name="Adam C."/>
            <person name="Molina H."/>
            <person name="Bunkerborg J."/>
            <person name="Jin E."/>
            <person name="Buchheim M."/>
            <person name="Magnuson J."/>
        </authorList>
    </citation>
    <scope>NUCLEOTIDE SEQUENCE</scope>
    <source>
        <strain evidence="2">CCAP 19/18</strain>
    </source>
</reference>
<accession>A0ABQ7H7G4</accession>
<evidence type="ECO:0000313" key="2">
    <source>
        <dbReference type="EMBL" id="KAF5842793.1"/>
    </source>
</evidence>
<evidence type="ECO:0000313" key="3">
    <source>
        <dbReference type="Proteomes" id="UP000815325"/>
    </source>
</evidence>
<gene>
    <name evidence="2" type="ORF">DUNSADRAFT_5165</name>
</gene>
<sequence length="415" mass="47638">MKRVPIIKSRSRGLSLFSGALPSCKFDEFDRFPGSRPLDWHSFMISVTEALLHQSLTRSLTMACLSAACFQYSGTPGKRHRMREFMLWEDPPSYFDHPKGFINLRVDIPHELLANASGQNLKYTLTATQTDSHFNLVNHQLLHIRAGVALAQLTGRVLIMPPIWCELDKYWATLEYGSIPGSIFKRPFICPMDHVFEIENGWAPDRPYGFPEDQVGPKVEWREYSFLENPALPKSVRDSRLKVEVCPHGKLEGCNDGTAPASVQGNSIHVRPGLNSDQILKALEHVTHHKILDFKHVDRLWPKYSQAGGWFTDPAAHQRFVKRIQFMPSVICCLNMRPGWMWYDMQWDVPHTDRFGRWYDSWHLKMGDNGDVRPPRVRRRRSRQLLTSVTEGEGAGHPVQQVPSLQHRLQGQSPL</sequence>
<name>A0ABQ7H7G4_DUNSA</name>
<protein>
    <recommendedName>
        <fullName evidence="4">Encoded protein</fullName>
    </recommendedName>
</protein>
<comment type="caution">
    <text evidence="2">The sequence shown here is derived from an EMBL/GenBank/DDBJ whole genome shotgun (WGS) entry which is preliminary data.</text>
</comment>
<dbReference type="EMBL" id="MU069455">
    <property type="protein sequence ID" value="KAF5842793.1"/>
    <property type="molecule type" value="Genomic_DNA"/>
</dbReference>
<keyword evidence="3" id="KW-1185">Reference proteome</keyword>
<dbReference type="PANTHER" id="PTHR46936:SF1">
    <property type="entry name" value="ARABINOSYLTRANSFERASE XEG113"/>
    <property type="match status" value="1"/>
</dbReference>
<dbReference type="Proteomes" id="UP000815325">
    <property type="component" value="Unassembled WGS sequence"/>
</dbReference>
<evidence type="ECO:0000256" key="1">
    <source>
        <dbReference type="SAM" id="MobiDB-lite"/>
    </source>
</evidence>
<dbReference type="InterPro" id="IPR053250">
    <property type="entry name" value="Glycosyltransferase_77"/>
</dbReference>
<organism evidence="2 3">
    <name type="scientific">Dunaliella salina</name>
    <name type="common">Green alga</name>
    <name type="synonym">Protococcus salinus</name>
    <dbReference type="NCBI Taxonomy" id="3046"/>
    <lineage>
        <taxon>Eukaryota</taxon>
        <taxon>Viridiplantae</taxon>
        <taxon>Chlorophyta</taxon>
        <taxon>core chlorophytes</taxon>
        <taxon>Chlorophyceae</taxon>
        <taxon>CS clade</taxon>
        <taxon>Chlamydomonadales</taxon>
        <taxon>Dunaliellaceae</taxon>
        <taxon>Dunaliella</taxon>
    </lineage>
</organism>
<feature type="compositionally biased region" description="Polar residues" evidence="1">
    <location>
        <begin position="401"/>
        <end position="415"/>
    </location>
</feature>
<evidence type="ECO:0008006" key="4">
    <source>
        <dbReference type="Google" id="ProtNLM"/>
    </source>
</evidence>
<feature type="region of interest" description="Disordered" evidence="1">
    <location>
        <begin position="387"/>
        <end position="415"/>
    </location>
</feature>
<dbReference type="PANTHER" id="PTHR46936">
    <property type="entry name" value="ARABINOSYLTRANSFERASE XEG113"/>
    <property type="match status" value="1"/>
</dbReference>
<proteinExistence type="predicted"/>